<name>A0ABQ7WRG5_SOLTU</name>
<dbReference type="Proteomes" id="UP000826656">
    <property type="component" value="Unassembled WGS sequence"/>
</dbReference>
<protein>
    <submittedName>
        <fullName evidence="1">Uncharacterized protein</fullName>
    </submittedName>
</protein>
<keyword evidence="2" id="KW-1185">Reference proteome</keyword>
<organism evidence="1 2">
    <name type="scientific">Solanum tuberosum</name>
    <name type="common">Potato</name>
    <dbReference type="NCBI Taxonomy" id="4113"/>
    <lineage>
        <taxon>Eukaryota</taxon>
        <taxon>Viridiplantae</taxon>
        <taxon>Streptophyta</taxon>
        <taxon>Embryophyta</taxon>
        <taxon>Tracheophyta</taxon>
        <taxon>Spermatophyta</taxon>
        <taxon>Magnoliopsida</taxon>
        <taxon>eudicotyledons</taxon>
        <taxon>Gunneridae</taxon>
        <taxon>Pentapetalae</taxon>
        <taxon>asterids</taxon>
        <taxon>lamiids</taxon>
        <taxon>Solanales</taxon>
        <taxon>Solanaceae</taxon>
        <taxon>Solanoideae</taxon>
        <taxon>Solaneae</taxon>
        <taxon>Solanum</taxon>
    </lineage>
</organism>
<proteinExistence type="predicted"/>
<comment type="caution">
    <text evidence="1">The sequence shown here is derived from an EMBL/GenBank/DDBJ whole genome shotgun (WGS) entry which is preliminary data.</text>
</comment>
<reference evidence="1 2" key="1">
    <citation type="journal article" date="2021" name="bioRxiv">
        <title>Chromosome-scale and haplotype-resolved genome assembly of a tetraploid potato cultivar.</title>
        <authorList>
            <person name="Sun H."/>
            <person name="Jiao W.-B."/>
            <person name="Krause K."/>
            <person name="Campoy J.A."/>
            <person name="Goel M."/>
            <person name="Folz-Donahue K."/>
            <person name="Kukat C."/>
            <person name="Huettel B."/>
            <person name="Schneeberger K."/>
        </authorList>
    </citation>
    <scope>NUCLEOTIDE SEQUENCE [LARGE SCALE GENOMIC DNA]</scope>
    <source>
        <strain evidence="1">SolTubOtavaFocal</strain>
        <tissue evidence="1">Leaves</tissue>
    </source>
</reference>
<dbReference type="EMBL" id="JAIVGD010000001">
    <property type="protein sequence ID" value="KAH0783341.1"/>
    <property type="molecule type" value="Genomic_DNA"/>
</dbReference>
<evidence type="ECO:0000313" key="1">
    <source>
        <dbReference type="EMBL" id="KAH0783341.1"/>
    </source>
</evidence>
<sequence length="69" mass="7625">MLGDMGLLMANDAISLNSVFRLTIHACIPVAYMMIQLAPLTRVSLADLLSYYYNRQWCVGLEISCAGVI</sequence>
<evidence type="ECO:0000313" key="2">
    <source>
        <dbReference type="Proteomes" id="UP000826656"/>
    </source>
</evidence>
<gene>
    <name evidence="1" type="ORF">KY290_002939</name>
</gene>
<accession>A0ABQ7WRG5</accession>